<dbReference type="InterPro" id="IPR009100">
    <property type="entry name" value="AcylCoA_DH/oxidase_NM_dom_sf"/>
</dbReference>
<evidence type="ECO:0000256" key="2">
    <source>
        <dbReference type="ARBA" id="ARBA00009347"/>
    </source>
</evidence>
<evidence type="ECO:0000256" key="3">
    <source>
        <dbReference type="ARBA" id="ARBA00022630"/>
    </source>
</evidence>
<dbReference type="InterPro" id="IPR037069">
    <property type="entry name" value="AcylCoA_DH/ox_N_sf"/>
</dbReference>
<dbReference type="PANTHER" id="PTHR43884:SF12">
    <property type="entry name" value="ISOVALERYL-COA DEHYDROGENASE, MITOCHONDRIAL-RELATED"/>
    <property type="match status" value="1"/>
</dbReference>
<evidence type="ECO:0000259" key="6">
    <source>
        <dbReference type="Pfam" id="PF02771"/>
    </source>
</evidence>
<name>A0ABX0SY88_9PSEU</name>
<protein>
    <submittedName>
        <fullName evidence="7">Alkylation response protein AidB-like acyl-CoA dehydrogenase</fullName>
    </submittedName>
</protein>
<dbReference type="InterPro" id="IPR013786">
    <property type="entry name" value="AcylCoA_DH/ox_N"/>
</dbReference>
<comment type="caution">
    <text evidence="7">The sequence shown here is derived from an EMBL/GenBank/DDBJ whole genome shotgun (WGS) entry which is preliminary data.</text>
</comment>
<gene>
    <name evidence="7" type="ORF">FHX46_002830</name>
</gene>
<comment type="similarity">
    <text evidence="2">Belongs to the acyl-CoA dehydrogenase family.</text>
</comment>
<dbReference type="PROSITE" id="PS00073">
    <property type="entry name" value="ACYL_COA_DH_2"/>
    <property type="match status" value="1"/>
</dbReference>
<dbReference type="Gene3D" id="1.20.140.10">
    <property type="entry name" value="Butyryl-CoA Dehydrogenase, subunit A, domain 3"/>
    <property type="match status" value="1"/>
</dbReference>
<evidence type="ECO:0000313" key="7">
    <source>
        <dbReference type="EMBL" id="NIH80300.1"/>
    </source>
</evidence>
<sequence length="343" mass="34489">MTWRGPLLDEEQRDLASLLDAVAADRAVAPADDAPETVAALVRELAGLGVWTLGTAESAGGAGAGWTTTAVAFERLGRSWPALGWAAVQAHAAVDVLGADPRFADLVGAIHAGEAGVAVVDGDAAHVRLAWQGESLSGAVDRVDAAARSPHLLVLTGADEALLVPPAATKAAPLRRTGLGGALTVALDVAAGAGEVHQLTGVAAAAARHRLLLGAAAVATGIAGAAADDAAGYTAVRHQFGRALHDIPVVRMSLFEQAARTAAALAAVTSAVPDELAALAVARECCDAAIEVAAAAVQAHGGYGYLAEYPVERRLRDAVSLRAAAGTHGTAARTPTASRRDAR</sequence>
<dbReference type="Pfam" id="PF00441">
    <property type="entry name" value="Acyl-CoA_dh_1"/>
    <property type="match status" value="1"/>
</dbReference>
<dbReference type="SUPFAM" id="SSF47203">
    <property type="entry name" value="Acyl-CoA dehydrogenase C-terminal domain-like"/>
    <property type="match status" value="1"/>
</dbReference>
<evidence type="ECO:0000256" key="4">
    <source>
        <dbReference type="ARBA" id="ARBA00022827"/>
    </source>
</evidence>
<keyword evidence="3" id="KW-0285">Flavoprotein</keyword>
<dbReference type="EMBL" id="JAANOU010000001">
    <property type="protein sequence ID" value="NIH80300.1"/>
    <property type="molecule type" value="Genomic_DNA"/>
</dbReference>
<evidence type="ECO:0000313" key="8">
    <source>
        <dbReference type="Proteomes" id="UP000754495"/>
    </source>
</evidence>
<evidence type="ECO:0000256" key="1">
    <source>
        <dbReference type="ARBA" id="ARBA00001974"/>
    </source>
</evidence>
<accession>A0ABX0SY88</accession>
<proteinExistence type="inferred from homology"/>
<keyword evidence="4" id="KW-0274">FAD</keyword>
<dbReference type="InterPro" id="IPR006089">
    <property type="entry name" value="Acyl-CoA_DH_CS"/>
</dbReference>
<dbReference type="InterPro" id="IPR009075">
    <property type="entry name" value="AcylCo_DH/oxidase_C"/>
</dbReference>
<dbReference type="RefSeq" id="WP_167114307.1">
    <property type="nucleotide sequence ID" value="NZ_JAANOU010000001.1"/>
</dbReference>
<dbReference type="Proteomes" id="UP000754495">
    <property type="component" value="Unassembled WGS sequence"/>
</dbReference>
<keyword evidence="8" id="KW-1185">Reference proteome</keyword>
<evidence type="ECO:0000259" key="5">
    <source>
        <dbReference type="Pfam" id="PF00441"/>
    </source>
</evidence>
<organism evidence="7 8">
    <name type="scientific">Amycolatopsis viridis</name>
    <dbReference type="NCBI Taxonomy" id="185678"/>
    <lineage>
        <taxon>Bacteria</taxon>
        <taxon>Bacillati</taxon>
        <taxon>Actinomycetota</taxon>
        <taxon>Actinomycetes</taxon>
        <taxon>Pseudonocardiales</taxon>
        <taxon>Pseudonocardiaceae</taxon>
        <taxon>Amycolatopsis</taxon>
    </lineage>
</organism>
<reference evidence="7 8" key="1">
    <citation type="submission" date="2020-03" db="EMBL/GenBank/DDBJ databases">
        <title>Sequencing the genomes of 1000 actinobacteria strains.</title>
        <authorList>
            <person name="Klenk H.-P."/>
        </authorList>
    </citation>
    <scope>NUCLEOTIDE SEQUENCE [LARGE SCALE GENOMIC DNA]</scope>
    <source>
        <strain evidence="7 8">DSM 45668</strain>
    </source>
</reference>
<dbReference type="InterPro" id="IPR036250">
    <property type="entry name" value="AcylCo_DH-like_C"/>
</dbReference>
<dbReference type="PANTHER" id="PTHR43884">
    <property type="entry name" value="ACYL-COA DEHYDROGENASE"/>
    <property type="match status" value="1"/>
</dbReference>
<feature type="domain" description="Acyl-CoA dehydrogenase/oxidase N-terminal" evidence="6">
    <location>
        <begin position="10"/>
        <end position="92"/>
    </location>
</feature>
<dbReference type="Pfam" id="PF02771">
    <property type="entry name" value="Acyl-CoA_dh_N"/>
    <property type="match status" value="1"/>
</dbReference>
<feature type="domain" description="Acyl-CoA dehydrogenase/oxidase C-terminal" evidence="5">
    <location>
        <begin position="214"/>
        <end position="329"/>
    </location>
</feature>
<comment type="cofactor">
    <cofactor evidence="1">
        <name>FAD</name>
        <dbReference type="ChEBI" id="CHEBI:57692"/>
    </cofactor>
</comment>
<dbReference type="Gene3D" id="1.10.540.10">
    <property type="entry name" value="Acyl-CoA dehydrogenase/oxidase, N-terminal domain"/>
    <property type="match status" value="1"/>
</dbReference>
<dbReference type="SUPFAM" id="SSF56645">
    <property type="entry name" value="Acyl-CoA dehydrogenase NM domain-like"/>
    <property type="match status" value="1"/>
</dbReference>